<dbReference type="Gene3D" id="3.40.50.970">
    <property type="match status" value="1"/>
</dbReference>
<dbReference type="PANTHER" id="PTHR43522:SF2">
    <property type="entry name" value="TRANSKETOLASE 1-RELATED"/>
    <property type="match status" value="1"/>
</dbReference>
<reference evidence="2" key="2">
    <citation type="submission" date="2017-02" db="EMBL/GenBank/DDBJ databases">
        <title>WGS assembly of Sorghum bicolor.</title>
        <authorList>
            <person name="Paterson A."/>
            <person name="Mullet J."/>
            <person name="Bowers J."/>
            <person name="Bruggmann R."/>
            <person name="Dubchak I."/>
            <person name="Grimwood J."/>
            <person name="Gundlach H."/>
            <person name="Haberer G."/>
            <person name="Hellsten U."/>
            <person name="Mitros T."/>
            <person name="Poliakov A."/>
            <person name="Schmutz J."/>
            <person name="Spannagl M."/>
            <person name="Tang H."/>
            <person name="Wang X."/>
            <person name="Wicker T."/>
            <person name="Bharti A."/>
            <person name="Chapman J."/>
            <person name="Feltus F."/>
            <person name="Gowik U."/>
            <person name="Grigoriev I."/>
            <person name="Lyons E."/>
            <person name="Maher C."/>
            <person name="Martis M."/>
            <person name="Narechania A."/>
            <person name="Otillar R."/>
            <person name="Penning B."/>
            <person name="Salamov A."/>
            <person name="Wang Y."/>
            <person name="Zhang L."/>
            <person name="Carpita N."/>
            <person name="Freeling M."/>
            <person name="Gingle A."/>
            <person name="Hash C."/>
            <person name="Keller B."/>
            <person name="Klein P."/>
            <person name="Kresovich S."/>
            <person name="Mccann M."/>
            <person name="Ming R."/>
            <person name="Peterson D."/>
            <person name="Rahman M."/>
            <person name="Ware D."/>
            <person name="Westhoff P."/>
            <person name="Mayer K."/>
            <person name="Messing J."/>
            <person name="Sims D."/>
            <person name="Jenkins J."/>
            <person name="Shu S."/>
            <person name="Rokhsar D."/>
        </authorList>
    </citation>
    <scope>NUCLEOTIDE SEQUENCE</scope>
</reference>
<organism evidence="2 3">
    <name type="scientific">Sorghum bicolor</name>
    <name type="common">Sorghum</name>
    <name type="synonym">Sorghum vulgare</name>
    <dbReference type="NCBI Taxonomy" id="4558"/>
    <lineage>
        <taxon>Eukaryota</taxon>
        <taxon>Viridiplantae</taxon>
        <taxon>Streptophyta</taxon>
        <taxon>Embryophyta</taxon>
        <taxon>Tracheophyta</taxon>
        <taxon>Spermatophyta</taxon>
        <taxon>Magnoliopsida</taxon>
        <taxon>Liliopsida</taxon>
        <taxon>Poales</taxon>
        <taxon>Poaceae</taxon>
        <taxon>PACMAD clade</taxon>
        <taxon>Panicoideae</taxon>
        <taxon>Andropogonodae</taxon>
        <taxon>Andropogoneae</taxon>
        <taxon>Sorghinae</taxon>
        <taxon>Sorghum</taxon>
    </lineage>
</organism>
<dbReference type="InParanoid" id="A0A1B6PGI2"/>
<dbReference type="AlphaFoldDB" id="A0A1B6PGI2"/>
<dbReference type="InterPro" id="IPR033247">
    <property type="entry name" value="Transketolase_fam"/>
</dbReference>
<dbReference type="Gramene" id="OQU80099">
    <property type="protein sequence ID" value="OQU80099"/>
    <property type="gene ID" value="SORBI_3007G078400"/>
</dbReference>
<dbReference type="Gramene" id="KXG24727">
    <property type="protein sequence ID" value="KXG24727"/>
    <property type="gene ID" value="SORBI_3007G078400"/>
</dbReference>
<evidence type="ECO:0000313" key="2">
    <source>
        <dbReference type="EMBL" id="KXG24727.1"/>
    </source>
</evidence>
<name>A0A1B6PGI2_SORBI</name>
<dbReference type="EMBL" id="CM000766">
    <property type="protein sequence ID" value="OQU80098.1"/>
    <property type="molecule type" value="Genomic_DNA"/>
</dbReference>
<protein>
    <recommendedName>
        <fullName evidence="1">Transketolase N-terminal domain-containing protein</fullName>
    </recommendedName>
</protein>
<dbReference type="Gramene" id="OQU80098">
    <property type="protein sequence ID" value="OQU80098"/>
    <property type="gene ID" value="SORBI_3007G078400"/>
</dbReference>
<evidence type="ECO:0000259" key="1">
    <source>
        <dbReference type="Pfam" id="PF00456"/>
    </source>
</evidence>
<gene>
    <name evidence="2" type="ORF">SORBI_3007G078400</name>
</gene>
<dbReference type="SUPFAM" id="SSF52518">
    <property type="entry name" value="Thiamin diphosphate-binding fold (THDP-binding)"/>
    <property type="match status" value="1"/>
</dbReference>
<dbReference type="Pfam" id="PF00456">
    <property type="entry name" value="Transketolase_N"/>
    <property type="match status" value="1"/>
</dbReference>
<reference evidence="2 3" key="1">
    <citation type="journal article" date="2009" name="Nature">
        <title>The Sorghum bicolor genome and the diversification of grasses.</title>
        <authorList>
            <person name="Paterson A.H."/>
            <person name="Bowers J.E."/>
            <person name="Bruggmann R."/>
            <person name="Dubchak I."/>
            <person name="Grimwood J."/>
            <person name="Gundlach H."/>
            <person name="Haberer G."/>
            <person name="Hellsten U."/>
            <person name="Mitros T."/>
            <person name="Poliakov A."/>
            <person name="Schmutz J."/>
            <person name="Spannagl M."/>
            <person name="Tang H."/>
            <person name="Wang X."/>
            <person name="Wicker T."/>
            <person name="Bharti A.K."/>
            <person name="Chapman J."/>
            <person name="Feltus F.A."/>
            <person name="Gowik U."/>
            <person name="Grigoriev I.V."/>
            <person name="Lyons E."/>
            <person name="Maher C.A."/>
            <person name="Martis M."/>
            <person name="Narechania A."/>
            <person name="Otillar R.P."/>
            <person name="Penning B.W."/>
            <person name="Salamov A.A."/>
            <person name="Wang Y."/>
            <person name="Zhang L."/>
            <person name="Carpita N.C."/>
            <person name="Freeling M."/>
            <person name="Gingle A.R."/>
            <person name="Hash C.T."/>
            <person name="Keller B."/>
            <person name="Klein P."/>
            <person name="Kresovich S."/>
            <person name="McCann M.C."/>
            <person name="Ming R."/>
            <person name="Peterson D.G."/>
            <person name="Mehboob-ur-Rahman"/>
            <person name="Ware D."/>
            <person name="Westhoff P."/>
            <person name="Mayer K.F."/>
            <person name="Messing J."/>
            <person name="Rokhsar D.S."/>
        </authorList>
    </citation>
    <scope>NUCLEOTIDE SEQUENCE [LARGE SCALE GENOMIC DNA]</scope>
    <source>
        <strain evidence="3">cv. BTx623</strain>
    </source>
</reference>
<evidence type="ECO:0000313" key="3">
    <source>
        <dbReference type="Proteomes" id="UP000000768"/>
    </source>
</evidence>
<dbReference type="EMBL" id="CM000766">
    <property type="protein sequence ID" value="OQU80099.1"/>
    <property type="molecule type" value="Genomic_DNA"/>
</dbReference>
<proteinExistence type="predicted"/>
<dbReference type="STRING" id="4558.A0A1B6PGI2"/>
<accession>A0A1B6PGI2</accession>
<dbReference type="PANTHER" id="PTHR43522">
    <property type="entry name" value="TRANSKETOLASE"/>
    <property type="match status" value="1"/>
</dbReference>
<reference evidence="3" key="3">
    <citation type="journal article" date="2018" name="Plant J.">
        <title>The Sorghum bicolor reference genome: improved assembly, gene annotations, a transcriptome atlas, and signatures of genome organization.</title>
        <authorList>
            <person name="McCormick R.F."/>
            <person name="Truong S.K."/>
            <person name="Sreedasyam A."/>
            <person name="Jenkins J."/>
            <person name="Shu S."/>
            <person name="Sims D."/>
            <person name="Kennedy M."/>
            <person name="Amirebrahimi M."/>
            <person name="Weers B.D."/>
            <person name="McKinley B."/>
            <person name="Mattison A."/>
            <person name="Morishige D.T."/>
            <person name="Grimwood J."/>
            <person name="Schmutz J."/>
            <person name="Mullet J.E."/>
        </authorList>
    </citation>
    <scope>NUCLEOTIDE SEQUENCE [LARGE SCALE GENOMIC DNA]</scope>
    <source>
        <strain evidence="3">cv. BTx623</strain>
    </source>
</reference>
<keyword evidence="3" id="KW-1185">Reference proteome</keyword>
<dbReference type="Proteomes" id="UP000000768">
    <property type="component" value="Chromosome 7"/>
</dbReference>
<feature type="domain" description="Transketolase N-terminal" evidence="1">
    <location>
        <begin position="19"/>
        <end position="71"/>
    </location>
</feature>
<dbReference type="InterPro" id="IPR029061">
    <property type="entry name" value="THDP-binding"/>
</dbReference>
<dbReference type="EMBL" id="CM000766">
    <property type="protein sequence ID" value="KXG24727.1"/>
    <property type="molecule type" value="Genomic_DNA"/>
</dbReference>
<sequence>MRFSTTSYQQLMPSSLTLLQEKDLEQFRQWASSTAGYPENFETLGVKITSGSLGPGIANADGLALDETTLINWIFIKCTLTHV</sequence>
<dbReference type="InterPro" id="IPR005474">
    <property type="entry name" value="Transketolase_N"/>
</dbReference>